<feature type="compositionally biased region" description="Basic and acidic residues" evidence="1">
    <location>
        <begin position="167"/>
        <end position="176"/>
    </location>
</feature>
<feature type="compositionally biased region" description="Basic and acidic residues" evidence="1">
    <location>
        <begin position="147"/>
        <end position="156"/>
    </location>
</feature>
<dbReference type="Proteomes" id="UP001498476">
    <property type="component" value="Unassembled WGS sequence"/>
</dbReference>
<feature type="compositionally biased region" description="Acidic residues" evidence="1">
    <location>
        <begin position="211"/>
        <end position="225"/>
    </location>
</feature>
<feature type="region of interest" description="Disordered" evidence="1">
    <location>
        <begin position="1"/>
        <end position="70"/>
    </location>
</feature>
<evidence type="ECO:0000313" key="2">
    <source>
        <dbReference type="EMBL" id="KAK7421365.1"/>
    </source>
</evidence>
<evidence type="ECO:0000256" key="1">
    <source>
        <dbReference type="SAM" id="MobiDB-lite"/>
    </source>
</evidence>
<comment type="caution">
    <text evidence="2">The sequence shown here is derived from an EMBL/GenBank/DDBJ whole genome shotgun (WGS) entry which is preliminary data.</text>
</comment>
<feature type="compositionally biased region" description="Basic and acidic residues" evidence="1">
    <location>
        <begin position="42"/>
        <end position="54"/>
    </location>
</feature>
<sequence>MSLRSAARETSDEETTRKPRSSPRARRKIDEDATTGKHHPRKNEEKTSWKDQLKFRTFIGRRGSGSRDRARELKIVHLIDRPPPEFVQEEAAPVPREEECTESAMTWNSVPAVLAPEEQWAKPEDWDDYDRPDESEAEDMDPDDESDPFHLEDKVPSVDLTSQIRDLQIRTQRERGMSISHMSESSDESRPCSPLPFIYEDEVASMHQADNEDGNEDDSDSDTDSSPDHSPGHYNHISWNWAEPTPPAPPVALAPAPAPKPNPAMTQPPSPTEQPPPPTPPPPPPPSNQPEQRAASTLKADMVMMRRPSRPGNPWSWKLPAPDPSAPKINTVIVRRPSRMENPWTWKPSGLSPAPPRPENPKPPKPLSRRPSRLDDSWSLTPTPQSRNLPGRPSRSDEPRPRPSLPASPLGRESPLADDDRRRPSPQDALGSHPVNLNPPIHVRQDSVSDSLCRMCHVGVAEAWEVCRECEDEATSPPPQTHPKYQGGFPRPAPITTQNGFGKPSLRGHYPTASLVSNPEANEITPPISPMSRTVHTVVSIPRPAATSLSAMPTPEVLARFQYGGGPGRRTTFYSDEWPDYYLDSQAVQAKGRERADSVVSREAQGYMRRELSLEEYDGFWGSPVSPGPGWI</sequence>
<feature type="compositionally biased region" description="Acidic residues" evidence="1">
    <location>
        <begin position="125"/>
        <end position="146"/>
    </location>
</feature>
<organism evidence="2 3">
    <name type="scientific">Neonectria punicea</name>
    <dbReference type="NCBI Taxonomy" id="979145"/>
    <lineage>
        <taxon>Eukaryota</taxon>
        <taxon>Fungi</taxon>
        <taxon>Dikarya</taxon>
        <taxon>Ascomycota</taxon>
        <taxon>Pezizomycotina</taxon>
        <taxon>Sordariomycetes</taxon>
        <taxon>Hypocreomycetidae</taxon>
        <taxon>Hypocreales</taxon>
        <taxon>Nectriaceae</taxon>
        <taxon>Neonectria</taxon>
    </lineage>
</organism>
<dbReference type="EMBL" id="JAZAVJ010000023">
    <property type="protein sequence ID" value="KAK7421365.1"/>
    <property type="molecule type" value="Genomic_DNA"/>
</dbReference>
<feature type="region of interest" description="Disordered" evidence="1">
    <location>
        <begin position="84"/>
        <end position="443"/>
    </location>
</feature>
<evidence type="ECO:0000313" key="3">
    <source>
        <dbReference type="Proteomes" id="UP001498476"/>
    </source>
</evidence>
<feature type="compositionally biased region" description="Basic and acidic residues" evidence="1">
    <location>
        <begin position="1"/>
        <end position="17"/>
    </location>
</feature>
<gene>
    <name evidence="2" type="ORF">QQX98_002259</name>
</gene>
<feature type="compositionally biased region" description="Pro residues" evidence="1">
    <location>
        <begin position="244"/>
        <end position="288"/>
    </location>
</feature>
<feature type="compositionally biased region" description="Basic residues" evidence="1">
    <location>
        <begin position="18"/>
        <end position="27"/>
    </location>
</feature>
<dbReference type="PRINTS" id="PR01217">
    <property type="entry name" value="PRICHEXTENSN"/>
</dbReference>
<protein>
    <submittedName>
        <fullName evidence="2">Uncharacterized protein</fullName>
    </submittedName>
</protein>
<keyword evidence="3" id="KW-1185">Reference proteome</keyword>
<accession>A0ABR1HJI8</accession>
<name>A0ABR1HJI8_9HYPO</name>
<feature type="compositionally biased region" description="Pro residues" evidence="1">
    <location>
        <begin position="353"/>
        <end position="366"/>
    </location>
</feature>
<reference evidence="2 3" key="1">
    <citation type="journal article" date="2025" name="Microbiol. Resour. Announc.">
        <title>Draft genome sequences for Neonectria magnoliae and Neonectria punicea, canker pathogens of Liriodendron tulipifera and Acer saccharum in West Virginia.</title>
        <authorList>
            <person name="Petronek H.M."/>
            <person name="Kasson M.T."/>
            <person name="Metheny A.M."/>
            <person name="Stauder C.M."/>
            <person name="Lovett B."/>
            <person name="Lynch S.C."/>
            <person name="Garnas J.R."/>
            <person name="Kasson L.R."/>
            <person name="Stajich J.E."/>
        </authorList>
    </citation>
    <scope>NUCLEOTIDE SEQUENCE [LARGE SCALE GENOMIC DNA]</scope>
    <source>
        <strain evidence="2 3">NRRL 64653</strain>
    </source>
</reference>
<feature type="compositionally biased region" description="Polar residues" evidence="1">
    <location>
        <begin position="378"/>
        <end position="388"/>
    </location>
</feature>
<proteinExistence type="predicted"/>